<name>A0A847SJ19_9NEIS</name>
<dbReference type="SUPFAM" id="SSF53850">
    <property type="entry name" value="Periplasmic binding protein-like II"/>
    <property type="match status" value="1"/>
</dbReference>
<dbReference type="Gene3D" id="3.40.190.10">
    <property type="entry name" value="Periplasmic binding protein-like II"/>
    <property type="match status" value="2"/>
</dbReference>
<dbReference type="Pfam" id="PF01547">
    <property type="entry name" value="SBP_bac_1"/>
    <property type="match status" value="1"/>
</dbReference>
<evidence type="ECO:0000313" key="3">
    <source>
        <dbReference type="EMBL" id="NLR75892.1"/>
    </source>
</evidence>
<feature type="chain" id="PRO_5032946805" evidence="2">
    <location>
        <begin position="27"/>
        <end position="365"/>
    </location>
</feature>
<accession>A0A847SJ19</accession>
<sequence length="365" mass="39591">MLNRRRLLTTALTLAFAAAPLQLLQAAVPAGYPASYQSVIDAATKEGKVVVYATTDAALAQPLIQSFQQLYPGIKVEYNDLNSTELYNRFISETAAGAGSADVLWSSAMDLQVKLANDGYALRYTSPDAKKLPDWAHWRDEVYGTTYEPIAFVYNRKLVSAGEVPKTHADFAALMNNPKFKGKVTSYDPEKSGVGFLLASQDSKANPSFWNLAKALGGADVKLQTSVGAMMERISSGENLIGYNLLGSYAMTRAKKDANIGYVLPTDYTLVISRLALIGKASKNPNAAKLWLDFLISTRGQSLLAASDLYAVRTDMEGNSTGTYLGRVLGGAMKPIPVGAGLLTYLDQSMRLQYLKQWKAALARN</sequence>
<evidence type="ECO:0000313" key="4">
    <source>
        <dbReference type="Proteomes" id="UP000587991"/>
    </source>
</evidence>
<dbReference type="Proteomes" id="UP000587991">
    <property type="component" value="Unassembled WGS sequence"/>
</dbReference>
<feature type="signal peptide" evidence="2">
    <location>
        <begin position="1"/>
        <end position="26"/>
    </location>
</feature>
<reference evidence="3 4" key="1">
    <citation type="submission" date="2020-04" db="EMBL/GenBank/DDBJ databases">
        <title>Draft genome of Leeia sp. IMCC25680.</title>
        <authorList>
            <person name="Song J."/>
            <person name="Cho J.-C."/>
        </authorList>
    </citation>
    <scope>NUCLEOTIDE SEQUENCE [LARGE SCALE GENOMIC DNA]</scope>
    <source>
        <strain evidence="3 4">IMCC25680</strain>
    </source>
</reference>
<dbReference type="AlphaFoldDB" id="A0A847SJ19"/>
<protein>
    <submittedName>
        <fullName evidence="3">ABC transporter substrate-binding protein</fullName>
    </submittedName>
</protein>
<dbReference type="GO" id="GO:0030288">
    <property type="term" value="C:outer membrane-bounded periplasmic space"/>
    <property type="evidence" value="ECO:0007669"/>
    <property type="project" value="TreeGrafter"/>
</dbReference>
<dbReference type="PANTHER" id="PTHR30006">
    <property type="entry name" value="THIAMINE-BINDING PERIPLASMIC PROTEIN-RELATED"/>
    <property type="match status" value="1"/>
</dbReference>
<gene>
    <name evidence="3" type="ORF">HF682_12055</name>
</gene>
<evidence type="ECO:0000256" key="2">
    <source>
        <dbReference type="SAM" id="SignalP"/>
    </source>
</evidence>
<keyword evidence="4" id="KW-1185">Reference proteome</keyword>
<dbReference type="EMBL" id="JABAIM010000002">
    <property type="protein sequence ID" value="NLR75892.1"/>
    <property type="molecule type" value="Genomic_DNA"/>
</dbReference>
<dbReference type="RefSeq" id="WP_168877521.1">
    <property type="nucleotide sequence ID" value="NZ_JABAIM010000002.1"/>
</dbReference>
<dbReference type="PANTHER" id="PTHR30006:SF25">
    <property type="entry name" value="PHOSPHOGLYCERATE TRANSPORT REGULATORY PROTEIN PGTC"/>
    <property type="match status" value="1"/>
</dbReference>
<evidence type="ECO:0000256" key="1">
    <source>
        <dbReference type="ARBA" id="ARBA00022729"/>
    </source>
</evidence>
<comment type="caution">
    <text evidence="3">The sequence shown here is derived from an EMBL/GenBank/DDBJ whole genome shotgun (WGS) entry which is preliminary data.</text>
</comment>
<dbReference type="InterPro" id="IPR006059">
    <property type="entry name" value="SBP"/>
</dbReference>
<organism evidence="3 4">
    <name type="scientific">Leeia aquatica</name>
    <dbReference type="NCBI Taxonomy" id="2725557"/>
    <lineage>
        <taxon>Bacteria</taxon>
        <taxon>Pseudomonadati</taxon>
        <taxon>Pseudomonadota</taxon>
        <taxon>Betaproteobacteria</taxon>
        <taxon>Neisseriales</taxon>
        <taxon>Leeiaceae</taxon>
        <taxon>Leeia</taxon>
    </lineage>
</organism>
<proteinExistence type="predicted"/>
<keyword evidence="1 2" id="KW-0732">Signal</keyword>